<dbReference type="EMBL" id="VFOW01000001">
    <property type="protein sequence ID" value="TQL77849.1"/>
    <property type="molecule type" value="Genomic_DNA"/>
</dbReference>
<evidence type="ECO:0000313" key="3">
    <source>
        <dbReference type="Proteomes" id="UP000317043"/>
    </source>
</evidence>
<organism evidence="2 3">
    <name type="scientific">Stackebrandtia endophytica</name>
    <dbReference type="NCBI Taxonomy" id="1496996"/>
    <lineage>
        <taxon>Bacteria</taxon>
        <taxon>Bacillati</taxon>
        <taxon>Actinomycetota</taxon>
        <taxon>Actinomycetes</taxon>
        <taxon>Glycomycetales</taxon>
        <taxon>Glycomycetaceae</taxon>
        <taxon>Stackebrandtia</taxon>
    </lineage>
</organism>
<reference evidence="2 3" key="1">
    <citation type="submission" date="2019-06" db="EMBL/GenBank/DDBJ databases">
        <title>Sequencing the genomes of 1000 actinobacteria strains.</title>
        <authorList>
            <person name="Klenk H.-P."/>
        </authorList>
    </citation>
    <scope>NUCLEOTIDE SEQUENCE [LARGE SCALE GENOMIC DNA]</scope>
    <source>
        <strain evidence="2 3">DSM 45928</strain>
    </source>
</reference>
<feature type="domain" description="NADPH-dependent FMN reductase-like" evidence="1">
    <location>
        <begin position="25"/>
        <end position="161"/>
    </location>
</feature>
<protein>
    <submittedName>
        <fullName evidence="2">Multimeric flavodoxin WrbA</fullName>
    </submittedName>
</protein>
<evidence type="ECO:0000259" key="1">
    <source>
        <dbReference type="Pfam" id="PF03358"/>
    </source>
</evidence>
<accession>A0A543AZ43</accession>
<dbReference type="Pfam" id="PF03358">
    <property type="entry name" value="FMN_red"/>
    <property type="match status" value="1"/>
</dbReference>
<dbReference type="OrthoDB" id="8853249at2"/>
<sequence>MPEKAVDFTGLRAMYINCTLKRSPEVSNTQALIDKSASIMRSCGVEVDQIRALDHDIAVGVQPDMTQHGWETDEWPAITERIMAANILVLGGPIWLGDNSSVMKHIIERLYSNSGILNDAGQYDYYGRVGGCLITGNEDGLKHCSMNVLYSLQHIGYTIPPQSDAGWIGEVGPGPSYLDPDSGGPENDFTNRNVSFMAYNLMHLAAMLKRNGGIPAYGNQRTEWDAGCDPSQINPEHR</sequence>
<dbReference type="InterPro" id="IPR005025">
    <property type="entry name" value="FMN_Rdtase-like_dom"/>
</dbReference>
<dbReference type="Proteomes" id="UP000317043">
    <property type="component" value="Unassembled WGS sequence"/>
</dbReference>
<keyword evidence="3" id="KW-1185">Reference proteome</keyword>
<evidence type="ECO:0000313" key="2">
    <source>
        <dbReference type="EMBL" id="TQL77849.1"/>
    </source>
</evidence>
<gene>
    <name evidence="2" type="ORF">FB566_3417</name>
</gene>
<dbReference type="InterPro" id="IPR029039">
    <property type="entry name" value="Flavoprotein-like_sf"/>
</dbReference>
<dbReference type="InParanoid" id="A0A543AZ43"/>
<name>A0A543AZ43_9ACTN</name>
<dbReference type="AlphaFoldDB" id="A0A543AZ43"/>
<comment type="caution">
    <text evidence="2">The sequence shown here is derived from an EMBL/GenBank/DDBJ whole genome shotgun (WGS) entry which is preliminary data.</text>
</comment>
<dbReference type="GO" id="GO:0016491">
    <property type="term" value="F:oxidoreductase activity"/>
    <property type="evidence" value="ECO:0007669"/>
    <property type="project" value="InterPro"/>
</dbReference>
<dbReference type="SUPFAM" id="SSF52218">
    <property type="entry name" value="Flavoproteins"/>
    <property type="match status" value="1"/>
</dbReference>
<dbReference type="Gene3D" id="3.40.50.360">
    <property type="match status" value="1"/>
</dbReference>
<dbReference type="RefSeq" id="WP_142041373.1">
    <property type="nucleotide sequence ID" value="NZ_JBHTGS010000001.1"/>
</dbReference>
<proteinExistence type="predicted"/>